<proteinExistence type="predicted"/>
<evidence type="ECO:0000313" key="2">
    <source>
        <dbReference type="Proteomes" id="UP000003879"/>
    </source>
</evidence>
<evidence type="ECO:0000313" key="1">
    <source>
        <dbReference type="EMBL" id="EIY91246.1"/>
    </source>
</evidence>
<accession>A0A0E2ALB4</accession>
<organism evidence="1 2">
    <name type="scientific">Bacteroides fragilis CL07T12C05</name>
    <dbReference type="NCBI Taxonomy" id="997883"/>
    <lineage>
        <taxon>Bacteria</taxon>
        <taxon>Pseudomonadati</taxon>
        <taxon>Bacteroidota</taxon>
        <taxon>Bacteroidia</taxon>
        <taxon>Bacteroidales</taxon>
        <taxon>Bacteroidaceae</taxon>
        <taxon>Bacteroides</taxon>
    </lineage>
</organism>
<protein>
    <submittedName>
        <fullName evidence="1">Uncharacterized protein</fullName>
    </submittedName>
</protein>
<dbReference type="EMBL" id="AGXN01000022">
    <property type="protein sequence ID" value="EIY91246.1"/>
    <property type="molecule type" value="Genomic_DNA"/>
</dbReference>
<gene>
    <name evidence="1" type="ORF">HMPREF1056_04029</name>
</gene>
<comment type="caution">
    <text evidence="1">The sequence shown here is derived from an EMBL/GenBank/DDBJ whole genome shotgun (WGS) entry which is preliminary data.</text>
</comment>
<dbReference type="Proteomes" id="UP000003879">
    <property type="component" value="Unassembled WGS sequence"/>
</dbReference>
<reference evidence="1 2" key="1">
    <citation type="submission" date="2012-02" db="EMBL/GenBank/DDBJ databases">
        <title>The Genome Sequence of Bacteroides fragilis CL07T12C05.</title>
        <authorList>
            <consortium name="The Broad Institute Genome Sequencing Platform"/>
            <person name="Earl A."/>
            <person name="Ward D."/>
            <person name="Feldgarden M."/>
            <person name="Gevers D."/>
            <person name="Zitomersky N.L."/>
            <person name="Coyne M.J."/>
            <person name="Comstock L.E."/>
            <person name="Young S.K."/>
            <person name="Zeng Q."/>
            <person name="Gargeya S."/>
            <person name="Fitzgerald M."/>
            <person name="Haas B."/>
            <person name="Abouelleil A."/>
            <person name="Alvarado L."/>
            <person name="Arachchi H.M."/>
            <person name="Berlin A."/>
            <person name="Chapman S.B."/>
            <person name="Gearin G."/>
            <person name="Goldberg J."/>
            <person name="Griggs A."/>
            <person name="Gujja S."/>
            <person name="Hansen M."/>
            <person name="Heiman D."/>
            <person name="Howarth C."/>
            <person name="Larimer J."/>
            <person name="Lui A."/>
            <person name="MacDonald P.J.P."/>
            <person name="McCowen C."/>
            <person name="Montmayeur A."/>
            <person name="Murphy C."/>
            <person name="Neiman D."/>
            <person name="Pearson M."/>
            <person name="Priest M."/>
            <person name="Roberts A."/>
            <person name="Saif S."/>
            <person name="Shea T."/>
            <person name="Sisk P."/>
            <person name="Stolte C."/>
            <person name="Sykes S."/>
            <person name="Wortman J."/>
            <person name="Nusbaum C."/>
            <person name="Birren B."/>
        </authorList>
    </citation>
    <scope>NUCLEOTIDE SEQUENCE [LARGE SCALE GENOMIC DNA]</scope>
    <source>
        <strain evidence="1 2">CL07T12C05</strain>
    </source>
</reference>
<dbReference type="HOGENOM" id="CLU_3371967_0_0_10"/>
<name>A0A0E2ALB4_BACFG</name>
<dbReference type="AlphaFoldDB" id="A0A0E2ALB4"/>
<sequence>MVNVAIVDLPAKEFVNKDRLHNKSKLFKSQMFKL</sequence>